<keyword evidence="1" id="KW-0812">Transmembrane</keyword>
<sequence>MKETHGIMIAKNIEEHMVNTYKFSIPPGLLEVKHVVPSYLNIKAFLPFTGSAKFVFRILIFVLMVFYSLYTIFKGLV</sequence>
<organism evidence="2 3">
    <name type="scientific">Saccharolobus shibatae (strain ATCC 51178 / DSM 5389 / JCM 8931 / NBRC 15437 / B12)</name>
    <name type="common">Sulfolobus shibatae</name>
    <dbReference type="NCBI Taxonomy" id="523848"/>
    <lineage>
        <taxon>Archaea</taxon>
        <taxon>Thermoproteota</taxon>
        <taxon>Thermoprotei</taxon>
        <taxon>Sulfolobales</taxon>
        <taxon>Sulfolobaceae</taxon>
        <taxon>Saccharolobus</taxon>
    </lineage>
</organism>
<evidence type="ECO:0000256" key="1">
    <source>
        <dbReference type="SAM" id="Phobius"/>
    </source>
</evidence>
<name>A0A8F5BM02_SACSH</name>
<gene>
    <name evidence="2" type="ORF">J5U23_00623</name>
</gene>
<evidence type="ECO:0000313" key="2">
    <source>
        <dbReference type="EMBL" id="QXJ27756.1"/>
    </source>
</evidence>
<dbReference type="EMBL" id="CP077717">
    <property type="protein sequence ID" value="QXJ27756.1"/>
    <property type="molecule type" value="Genomic_DNA"/>
</dbReference>
<keyword evidence="1" id="KW-0472">Membrane</keyword>
<protein>
    <submittedName>
        <fullName evidence="2">Uncharacterized protein</fullName>
    </submittedName>
</protein>
<evidence type="ECO:0000313" key="3">
    <source>
        <dbReference type="Proteomes" id="UP000694018"/>
    </source>
</evidence>
<accession>A0A8F5BM02</accession>
<reference evidence="2" key="1">
    <citation type="journal article" date="2021" name="Environ. Microbiol.">
        <title>New insights into the diversity and evolution of the archaeal mobilome from three complete genomes of Saccharolobus shibatae.</title>
        <authorList>
            <person name="Medvedeva S."/>
            <person name="Brandt D."/>
            <person name="Cvirkaite-Krupovic V."/>
            <person name="Liu Y."/>
            <person name="Severinov K."/>
            <person name="Ishino S."/>
            <person name="Ishino Y."/>
            <person name="Prangishvili D."/>
            <person name="Kalinowski J."/>
            <person name="Krupovic M."/>
        </authorList>
    </citation>
    <scope>NUCLEOTIDE SEQUENCE</scope>
    <source>
        <strain evidence="2">B12</strain>
    </source>
</reference>
<keyword evidence="1" id="KW-1133">Transmembrane helix</keyword>
<dbReference type="Proteomes" id="UP000694018">
    <property type="component" value="Chromosome"/>
</dbReference>
<dbReference type="AlphaFoldDB" id="A0A8F5BM02"/>
<feature type="transmembrane region" description="Helical" evidence="1">
    <location>
        <begin position="54"/>
        <end position="73"/>
    </location>
</feature>
<proteinExistence type="predicted"/>
<dbReference type="KEGG" id="sshi:J5U23_00623"/>